<proteinExistence type="predicted"/>
<dbReference type="Proteomes" id="UP000485058">
    <property type="component" value="Unassembled WGS sequence"/>
</dbReference>
<gene>
    <name evidence="1" type="ORF">HaLaN_18297</name>
</gene>
<sequence>MTASSGGPQTTVPQQAAAAGPWVACQPLVPQARVLLALGWQLPLLWLPAPLQWAPPALPNALHLPGCGAGFALAALPWALGSAAGSALVRLLRLAGRGELGPGSEAAGPPGCMGPVGACGGPPPGTTSGPALAGHAAGSRLGALGGGAPALLVASSLQAWRPCACSAASYRAAGHSLLS</sequence>
<name>A0A699ZQN9_HAELA</name>
<dbReference type="AlphaFoldDB" id="A0A699ZQN9"/>
<keyword evidence="2" id="KW-1185">Reference proteome</keyword>
<evidence type="ECO:0000313" key="2">
    <source>
        <dbReference type="Proteomes" id="UP000485058"/>
    </source>
</evidence>
<reference evidence="1 2" key="1">
    <citation type="submission" date="2020-02" db="EMBL/GenBank/DDBJ databases">
        <title>Draft genome sequence of Haematococcus lacustris strain NIES-144.</title>
        <authorList>
            <person name="Morimoto D."/>
            <person name="Nakagawa S."/>
            <person name="Yoshida T."/>
            <person name="Sawayama S."/>
        </authorList>
    </citation>
    <scope>NUCLEOTIDE SEQUENCE [LARGE SCALE GENOMIC DNA]</scope>
    <source>
        <strain evidence="1 2">NIES-144</strain>
    </source>
</reference>
<comment type="caution">
    <text evidence="1">The sequence shown here is derived from an EMBL/GenBank/DDBJ whole genome shotgun (WGS) entry which is preliminary data.</text>
</comment>
<accession>A0A699ZQN9</accession>
<protein>
    <submittedName>
        <fullName evidence="1">Uncharacterized protein</fullName>
    </submittedName>
</protein>
<dbReference type="EMBL" id="BLLF01001755">
    <property type="protein sequence ID" value="GFH21064.1"/>
    <property type="molecule type" value="Genomic_DNA"/>
</dbReference>
<evidence type="ECO:0000313" key="1">
    <source>
        <dbReference type="EMBL" id="GFH21064.1"/>
    </source>
</evidence>
<organism evidence="1 2">
    <name type="scientific">Haematococcus lacustris</name>
    <name type="common">Green alga</name>
    <name type="synonym">Haematococcus pluvialis</name>
    <dbReference type="NCBI Taxonomy" id="44745"/>
    <lineage>
        <taxon>Eukaryota</taxon>
        <taxon>Viridiplantae</taxon>
        <taxon>Chlorophyta</taxon>
        <taxon>core chlorophytes</taxon>
        <taxon>Chlorophyceae</taxon>
        <taxon>CS clade</taxon>
        <taxon>Chlamydomonadales</taxon>
        <taxon>Haematococcaceae</taxon>
        <taxon>Haematococcus</taxon>
    </lineage>
</organism>